<evidence type="ECO:0000256" key="1">
    <source>
        <dbReference type="SAM" id="MobiDB-lite"/>
    </source>
</evidence>
<evidence type="ECO:0000313" key="3">
    <source>
        <dbReference type="Proteomes" id="UP001314169"/>
    </source>
</evidence>
<protein>
    <submittedName>
        <fullName evidence="2">Uncharacterized protein</fullName>
    </submittedName>
</protein>
<keyword evidence="3" id="KW-1185">Reference proteome</keyword>
<reference evidence="2" key="1">
    <citation type="submission" date="2023-12" db="EMBL/GenBank/DDBJ databases">
        <authorList>
            <person name="Brown T."/>
        </authorList>
    </citation>
    <scope>NUCLEOTIDE SEQUENCE</scope>
</reference>
<evidence type="ECO:0000313" key="2">
    <source>
        <dbReference type="EMBL" id="CAK6449333.1"/>
    </source>
</evidence>
<dbReference type="Proteomes" id="UP001314169">
    <property type="component" value="Chromosome 9"/>
</dbReference>
<accession>A0ABP0AI35</accession>
<feature type="region of interest" description="Disordered" evidence="1">
    <location>
        <begin position="69"/>
        <end position="100"/>
    </location>
</feature>
<organism evidence="2 3">
    <name type="scientific">Pipistrellus nathusii</name>
    <name type="common">Nathusius' pipistrelle</name>
    <dbReference type="NCBI Taxonomy" id="59473"/>
    <lineage>
        <taxon>Eukaryota</taxon>
        <taxon>Metazoa</taxon>
        <taxon>Chordata</taxon>
        <taxon>Craniata</taxon>
        <taxon>Vertebrata</taxon>
        <taxon>Euteleostomi</taxon>
        <taxon>Mammalia</taxon>
        <taxon>Eutheria</taxon>
        <taxon>Laurasiatheria</taxon>
        <taxon>Chiroptera</taxon>
        <taxon>Yangochiroptera</taxon>
        <taxon>Vespertilionidae</taxon>
        <taxon>Pipistrellus</taxon>
    </lineage>
</organism>
<sequence length="100" mass="10686">MKGKAWKSLCFPGSSARLSGGDTPVPSAGCPGPLLAGSSLNPKLYLFKPAPEKGQRNASHLGTVLERKCKIPSAQNVPQEDKNEVAPTEHPQRGREMGHR</sequence>
<dbReference type="EMBL" id="OY882866">
    <property type="protein sequence ID" value="CAK6449333.1"/>
    <property type="molecule type" value="Genomic_DNA"/>
</dbReference>
<gene>
    <name evidence="2" type="ORF">MPIPNATIZW_LOCUS17639</name>
</gene>
<proteinExistence type="predicted"/>
<name>A0ABP0AI35_PIPNA</name>
<feature type="compositionally biased region" description="Basic and acidic residues" evidence="1">
    <location>
        <begin position="90"/>
        <end position="100"/>
    </location>
</feature>